<evidence type="ECO:0000313" key="1">
    <source>
        <dbReference type="EMBL" id="XBT97865.1"/>
    </source>
</evidence>
<name>A0AAU7S5Y8_9HYPH</name>
<protein>
    <submittedName>
        <fullName evidence="1">Uncharacterized protein</fullName>
    </submittedName>
</protein>
<accession>A0AAU7S5Y8</accession>
<dbReference type="EMBL" id="CP157964">
    <property type="protein sequence ID" value="XBT97865.1"/>
    <property type="molecule type" value="Genomic_DNA"/>
</dbReference>
<reference evidence="1" key="1">
    <citation type="submission" date="2024-06" db="EMBL/GenBank/DDBJ databases">
        <authorList>
            <person name="Li T."/>
            <person name="Gao R."/>
        </authorList>
    </citation>
    <scope>NUCLEOTIDE SEQUENCE</scope>
    <source>
        <strain evidence="1">ZPR3</strain>
        <plasmid evidence="1">unnamed4</plasmid>
    </source>
</reference>
<dbReference type="RefSeq" id="WP_349963127.1">
    <property type="nucleotide sequence ID" value="NZ_CP157964.1"/>
</dbReference>
<organism evidence="1">
    <name type="scientific">Rhizobium sp. ZPR3</name>
    <dbReference type="NCBI Taxonomy" id="3158967"/>
    <lineage>
        <taxon>Bacteria</taxon>
        <taxon>Pseudomonadati</taxon>
        <taxon>Pseudomonadota</taxon>
        <taxon>Alphaproteobacteria</taxon>
        <taxon>Hyphomicrobiales</taxon>
        <taxon>Rhizobiaceae</taxon>
        <taxon>Rhizobium/Agrobacterium group</taxon>
        <taxon>Rhizobium</taxon>
    </lineage>
</organism>
<gene>
    <name evidence="1" type="ORF">ABM479_34760</name>
</gene>
<geneLocation type="plasmid" evidence="1">
    <name>unnamed4</name>
</geneLocation>
<sequence>MRAVLVLGLIGAVLVGCAGKYEQLAKCSADDNPVPALGFVSEPTTTVAENALAGAIKDDCGPMRPVNNFQDETWIPSATR</sequence>
<dbReference type="AlphaFoldDB" id="A0AAU7S5Y8"/>
<proteinExistence type="predicted"/>
<keyword evidence="1" id="KW-0614">Plasmid</keyword>
<dbReference type="PROSITE" id="PS51257">
    <property type="entry name" value="PROKAR_LIPOPROTEIN"/>
    <property type="match status" value="1"/>
</dbReference>